<proteinExistence type="predicted"/>
<dbReference type="GO" id="GO:0003677">
    <property type="term" value="F:DNA binding"/>
    <property type="evidence" value="ECO:0007669"/>
    <property type="project" value="UniProtKB-KW"/>
</dbReference>
<dbReference type="CDD" id="cd00090">
    <property type="entry name" value="HTH_ARSR"/>
    <property type="match status" value="1"/>
</dbReference>
<organism evidence="5">
    <name type="scientific">Bacillus thuringiensis DB27</name>
    <dbReference type="NCBI Taxonomy" id="1431339"/>
    <lineage>
        <taxon>Bacteria</taxon>
        <taxon>Bacillati</taxon>
        <taxon>Bacillota</taxon>
        <taxon>Bacilli</taxon>
        <taxon>Bacillales</taxon>
        <taxon>Bacillaceae</taxon>
        <taxon>Bacillus</taxon>
        <taxon>Bacillus cereus group</taxon>
    </lineage>
</organism>
<dbReference type="PRINTS" id="PR00778">
    <property type="entry name" value="HTHARSR"/>
</dbReference>
<gene>
    <name evidence="5" type="ORF">BTDB27_p000223</name>
</gene>
<evidence type="ECO:0000256" key="2">
    <source>
        <dbReference type="ARBA" id="ARBA00023125"/>
    </source>
</evidence>
<dbReference type="PROSITE" id="PS50987">
    <property type="entry name" value="HTH_ARSR_2"/>
    <property type="match status" value="1"/>
</dbReference>
<dbReference type="HOGENOM" id="CLU_097806_6_2_9"/>
<name>W8ZAS8_BACTU</name>
<keyword evidence="1" id="KW-0805">Transcription regulation</keyword>
<evidence type="ECO:0000259" key="4">
    <source>
        <dbReference type="PROSITE" id="PS50987"/>
    </source>
</evidence>
<dbReference type="InterPro" id="IPR001845">
    <property type="entry name" value="HTH_ArsR_DNA-bd_dom"/>
</dbReference>
<dbReference type="NCBIfam" id="NF033788">
    <property type="entry name" value="HTH_metalloreg"/>
    <property type="match status" value="1"/>
</dbReference>
<reference evidence="5" key="2">
    <citation type="submission" date="2014-01" db="EMBL/GenBank/DDBJ databases">
        <authorList>
            <person name="Aslett M."/>
        </authorList>
    </citation>
    <scope>NUCLEOTIDE SEQUENCE [LARGE SCALE GENOMIC DNA]</scope>
    <source>
        <strain evidence="5">DB27</strain>
    </source>
</reference>
<dbReference type="Gene3D" id="1.10.10.10">
    <property type="entry name" value="Winged helix-like DNA-binding domain superfamily/Winged helix DNA-binding domain"/>
    <property type="match status" value="1"/>
</dbReference>
<dbReference type="InterPro" id="IPR036390">
    <property type="entry name" value="WH_DNA-bd_sf"/>
</dbReference>
<dbReference type="SMART" id="SM00418">
    <property type="entry name" value="HTH_ARSR"/>
    <property type="match status" value="1"/>
</dbReference>
<keyword evidence="3" id="KW-0804">Transcription</keyword>
<sequence length="96" mass="11251">MTNTFYTETNELERAAEILRVLAHPARLQIVHLLIKKKSLHVFELQKSLSMLQVTVSQHLNKMRSHRVVSYERKGTEIHYRVDDEQVKKTVKVLIG</sequence>
<keyword evidence="2" id="KW-0238">DNA-binding</keyword>
<feature type="domain" description="HTH arsR-type" evidence="4">
    <location>
        <begin position="7"/>
        <end position="96"/>
    </location>
</feature>
<dbReference type="AlphaFoldDB" id="W8ZAS8"/>
<protein>
    <recommendedName>
        <fullName evidence="4">HTH arsR-type domain-containing protein</fullName>
    </recommendedName>
</protein>
<dbReference type="GO" id="GO:0003700">
    <property type="term" value="F:DNA-binding transcription factor activity"/>
    <property type="evidence" value="ECO:0007669"/>
    <property type="project" value="InterPro"/>
</dbReference>
<dbReference type="SUPFAM" id="SSF46785">
    <property type="entry name" value="Winged helix' DNA-binding domain"/>
    <property type="match status" value="1"/>
</dbReference>
<dbReference type="PANTHER" id="PTHR43132">
    <property type="entry name" value="ARSENICAL RESISTANCE OPERON REPRESSOR ARSR-RELATED"/>
    <property type="match status" value="1"/>
</dbReference>
<dbReference type="Proteomes" id="UP000030682">
    <property type="component" value="Unassembled WGS sequence"/>
</dbReference>
<dbReference type="InterPro" id="IPR036388">
    <property type="entry name" value="WH-like_DNA-bd_sf"/>
</dbReference>
<dbReference type="PANTHER" id="PTHR43132:SF2">
    <property type="entry name" value="ARSENICAL RESISTANCE OPERON REPRESSOR ARSR-RELATED"/>
    <property type="match status" value="1"/>
</dbReference>
<evidence type="ECO:0000256" key="1">
    <source>
        <dbReference type="ARBA" id="ARBA00023015"/>
    </source>
</evidence>
<evidence type="ECO:0000313" key="5">
    <source>
        <dbReference type="EMBL" id="CDN39560.1"/>
    </source>
</evidence>
<evidence type="ECO:0000256" key="3">
    <source>
        <dbReference type="ARBA" id="ARBA00023163"/>
    </source>
</evidence>
<reference evidence="5" key="1">
    <citation type="submission" date="2014-01" db="EMBL/GenBank/DDBJ databases">
        <title>Draft genome sequence of highly nematicidal Bacillus thuringiensis DB27.</title>
        <authorList>
            <person name="Iatsenko I."/>
            <person name="Pickard D."/>
            <person name="Corton C."/>
            <person name="Dougan G."/>
            <person name="Sommer R.J."/>
        </authorList>
    </citation>
    <scope>NUCLEOTIDE SEQUENCE [LARGE SCALE GENOMIC DNA]</scope>
    <source>
        <strain evidence="5">DB27</strain>
    </source>
</reference>
<dbReference type="RefSeq" id="WP_030030156.1">
    <property type="nucleotide sequence ID" value="NZ_HG810024.1"/>
</dbReference>
<accession>W8ZAS8</accession>
<dbReference type="InterPro" id="IPR051011">
    <property type="entry name" value="Metal_resp_trans_reg"/>
</dbReference>
<dbReference type="InterPro" id="IPR011991">
    <property type="entry name" value="ArsR-like_HTH"/>
</dbReference>
<dbReference type="Pfam" id="PF01022">
    <property type="entry name" value="HTH_5"/>
    <property type="match status" value="1"/>
</dbReference>
<dbReference type="EMBL" id="HG810024">
    <property type="protein sequence ID" value="CDN39560.1"/>
    <property type="molecule type" value="Genomic_DNA"/>
</dbReference>